<evidence type="ECO:0000313" key="10">
    <source>
        <dbReference type="EMBL" id="KFD21076.1"/>
    </source>
</evidence>
<evidence type="ECO:0000256" key="9">
    <source>
        <dbReference type="ARBA" id="ARBA00049229"/>
    </source>
</evidence>
<keyword evidence="11" id="KW-1185">Reference proteome</keyword>
<comment type="similarity">
    <text evidence="5">Belongs to the class-IV pyridoxal-phosphate-dependent aminotransferase family.</text>
</comment>
<comment type="catalytic activity">
    <reaction evidence="9">
        <text>L-leucine + 2-oxoglutarate = 4-methyl-2-oxopentanoate + L-glutamate</text>
        <dbReference type="Rhea" id="RHEA:18321"/>
        <dbReference type="ChEBI" id="CHEBI:16810"/>
        <dbReference type="ChEBI" id="CHEBI:17865"/>
        <dbReference type="ChEBI" id="CHEBI:29985"/>
        <dbReference type="ChEBI" id="CHEBI:57427"/>
        <dbReference type="EC" id="2.6.1.42"/>
    </reaction>
</comment>
<dbReference type="EC" id="2.6.1.42" evidence="6"/>
<dbReference type="GO" id="GO:0005829">
    <property type="term" value="C:cytosol"/>
    <property type="evidence" value="ECO:0007669"/>
    <property type="project" value="TreeGrafter"/>
</dbReference>
<name>A0A085JKT0_9GAMM</name>
<dbReference type="NCBIfam" id="NF009896">
    <property type="entry name" value="PRK13356.1"/>
    <property type="match status" value="1"/>
</dbReference>
<dbReference type="GO" id="GO:0046394">
    <property type="term" value="P:carboxylic acid biosynthetic process"/>
    <property type="evidence" value="ECO:0007669"/>
    <property type="project" value="UniProtKB-ARBA"/>
</dbReference>
<gene>
    <name evidence="10" type="ORF">GTPT_1018</name>
</gene>
<comment type="pathway">
    <text evidence="3">Amino-acid biosynthesis; L-valine biosynthesis; L-valine from pyruvate: step 4/4.</text>
</comment>
<dbReference type="InterPro" id="IPR050571">
    <property type="entry name" value="Class-IV_PLP-Dep_Aminotrnsfr"/>
</dbReference>
<comment type="pathway">
    <text evidence="4">Amino-acid biosynthesis; L-leucine biosynthesis; L-leucine from 3-methyl-2-oxobutanoate: step 4/4.</text>
</comment>
<keyword evidence="10" id="KW-0032">Aminotransferase</keyword>
<dbReference type="GO" id="GO:0052654">
    <property type="term" value="F:L-leucine-2-oxoglutarate transaminase activity"/>
    <property type="evidence" value="ECO:0007669"/>
    <property type="project" value="RHEA"/>
</dbReference>
<evidence type="ECO:0000256" key="7">
    <source>
        <dbReference type="ARBA" id="ARBA00048212"/>
    </source>
</evidence>
<evidence type="ECO:0000256" key="3">
    <source>
        <dbReference type="ARBA" id="ARBA00004931"/>
    </source>
</evidence>
<dbReference type="OrthoDB" id="21319at2"/>
<comment type="catalytic activity">
    <reaction evidence="8">
        <text>L-isoleucine + 2-oxoglutarate = (S)-3-methyl-2-oxopentanoate + L-glutamate</text>
        <dbReference type="Rhea" id="RHEA:24801"/>
        <dbReference type="ChEBI" id="CHEBI:16810"/>
        <dbReference type="ChEBI" id="CHEBI:29985"/>
        <dbReference type="ChEBI" id="CHEBI:35146"/>
        <dbReference type="ChEBI" id="CHEBI:58045"/>
        <dbReference type="EC" id="2.6.1.42"/>
    </reaction>
</comment>
<dbReference type="GO" id="GO:0052655">
    <property type="term" value="F:L-valine-2-oxoglutarate transaminase activity"/>
    <property type="evidence" value="ECO:0007669"/>
    <property type="project" value="RHEA"/>
</dbReference>
<evidence type="ECO:0000256" key="1">
    <source>
        <dbReference type="ARBA" id="ARBA00003109"/>
    </source>
</evidence>
<dbReference type="Gene3D" id="3.20.10.10">
    <property type="entry name" value="D-amino Acid Aminotransferase, subunit A, domain 2"/>
    <property type="match status" value="1"/>
</dbReference>
<dbReference type="InterPro" id="IPR001544">
    <property type="entry name" value="Aminotrans_IV"/>
</dbReference>
<sequence>MNNQEIIWYNGEWSTTDKPAIGITDHALWMASTVFDGARAVKGHLPDLEAHCQRAIRSALSMGMEPKITADEIIRLVHQGLARLPHDTDYYIKVLFFSPGGFLLPDPESTTFALHIFETALPEDNGFSATFSPFRRPDATMAPTEAKASCLYPNTQRIIREASQRDFYTAVVLDGEGNVAEFAAANLWIVKNGTAYTPVPNGTFLNGITRQRVIALLREDGITVEEVTLTPEDVLNADEIFSTGNHGKVLHCNRIEDRELTRGPVSARARELYQAFTEASEKVQG</sequence>
<dbReference type="PANTHER" id="PTHR42743:SF11">
    <property type="entry name" value="AMINODEOXYCHORISMATE LYASE"/>
    <property type="match status" value="1"/>
</dbReference>
<dbReference type="eggNOG" id="COG0115">
    <property type="taxonomic scope" value="Bacteria"/>
</dbReference>
<keyword evidence="10" id="KW-0808">Transferase</keyword>
<dbReference type="InterPro" id="IPR043131">
    <property type="entry name" value="BCAT-like_N"/>
</dbReference>
<reference evidence="10 11" key="1">
    <citation type="submission" date="2014-05" db="EMBL/GenBank/DDBJ databases">
        <title>ATOL: Assembling a taxonomically balanced genome-scale reconstruction of the evolutionary history of the Enterobacteriaceae.</title>
        <authorList>
            <person name="Plunkett G.III."/>
            <person name="Neeno-Eckwall E.C."/>
            <person name="Glasner J.D."/>
            <person name="Perna N.T."/>
        </authorList>
    </citation>
    <scope>NUCLEOTIDE SEQUENCE [LARGE SCALE GENOMIC DNA]</scope>
    <source>
        <strain evidence="10 11">ATCC 33301</strain>
    </source>
</reference>
<dbReference type="InterPro" id="IPR036038">
    <property type="entry name" value="Aminotransferase-like"/>
</dbReference>
<comment type="function">
    <text evidence="1">Acts on leucine, isoleucine and valine.</text>
</comment>
<evidence type="ECO:0000256" key="5">
    <source>
        <dbReference type="ARBA" id="ARBA00009320"/>
    </source>
</evidence>
<comment type="caution">
    <text evidence="10">The sequence shown here is derived from an EMBL/GenBank/DDBJ whole genome shotgun (WGS) entry which is preliminary data.</text>
</comment>
<comment type="pathway">
    <text evidence="2">Amino-acid biosynthesis; L-isoleucine biosynthesis; L-isoleucine from 2-oxobutanoate: step 4/4.</text>
</comment>
<evidence type="ECO:0000256" key="6">
    <source>
        <dbReference type="ARBA" id="ARBA00013053"/>
    </source>
</evidence>
<dbReference type="Proteomes" id="UP000028602">
    <property type="component" value="Unassembled WGS sequence"/>
</dbReference>
<dbReference type="AlphaFoldDB" id="A0A085JKT0"/>
<dbReference type="Pfam" id="PF01063">
    <property type="entry name" value="Aminotran_4"/>
    <property type="match status" value="1"/>
</dbReference>
<dbReference type="RefSeq" id="WP_025901077.1">
    <property type="nucleotide sequence ID" value="NZ_ATMJ01000049.1"/>
</dbReference>
<comment type="catalytic activity">
    <reaction evidence="7">
        <text>L-valine + 2-oxoglutarate = 3-methyl-2-oxobutanoate + L-glutamate</text>
        <dbReference type="Rhea" id="RHEA:24813"/>
        <dbReference type="ChEBI" id="CHEBI:11851"/>
        <dbReference type="ChEBI" id="CHEBI:16810"/>
        <dbReference type="ChEBI" id="CHEBI:29985"/>
        <dbReference type="ChEBI" id="CHEBI:57762"/>
        <dbReference type="EC" id="2.6.1.42"/>
    </reaction>
</comment>
<proteinExistence type="inferred from homology"/>
<protein>
    <recommendedName>
        <fullName evidence="6">branched-chain-amino-acid transaminase</fullName>
        <ecNumber evidence="6">2.6.1.42</ecNumber>
    </recommendedName>
</protein>
<dbReference type="Gene3D" id="3.30.470.10">
    <property type="match status" value="1"/>
</dbReference>
<organism evidence="10 11">
    <name type="scientific">Tatumella ptyseos ATCC 33301</name>
    <dbReference type="NCBI Taxonomy" id="1005995"/>
    <lineage>
        <taxon>Bacteria</taxon>
        <taxon>Pseudomonadati</taxon>
        <taxon>Pseudomonadota</taxon>
        <taxon>Gammaproteobacteria</taxon>
        <taxon>Enterobacterales</taxon>
        <taxon>Erwiniaceae</taxon>
        <taxon>Tatumella</taxon>
    </lineage>
</organism>
<evidence type="ECO:0000256" key="2">
    <source>
        <dbReference type="ARBA" id="ARBA00004824"/>
    </source>
</evidence>
<accession>A0A085JKT0</accession>
<evidence type="ECO:0000313" key="11">
    <source>
        <dbReference type="Proteomes" id="UP000028602"/>
    </source>
</evidence>
<dbReference type="PANTHER" id="PTHR42743">
    <property type="entry name" value="AMINO-ACID AMINOTRANSFERASE"/>
    <property type="match status" value="1"/>
</dbReference>
<dbReference type="GO" id="GO:0052656">
    <property type="term" value="F:L-isoleucine-2-oxoglutarate transaminase activity"/>
    <property type="evidence" value="ECO:0007669"/>
    <property type="project" value="RHEA"/>
</dbReference>
<dbReference type="InterPro" id="IPR043132">
    <property type="entry name" value="BCAT-like_C"/>
</dbReference>
<evidence type="ECO:0000256" key="8">
    <source>
        <dbReference type="ARBA" id="ARBA00048798"/>
    </source>
</evidence>
<dbReference type="SUPFAM" id="SSF56752">
    <property type="entry name" value="D-aminoacid aminotransferase-like PLP-dependent enzymes"/>
    <property type="match status" value="1"/>
</dbReference>
<dbReference type="EMBL" id="JMPR01000018">
    <property type="protein sequence ID" value="KFD21076.1"/>
    <property type="molecule type" value="Genomic_DNA"/>
</dbReference>
<evidence type="ECO:0000256" key="4">
    <source>
        <dbReference type="ARBA" id="ARBA00005072"/>
    </source>
</evidence>